<gene>
    <name evidence="1" type="ORF">METZ01_LOCUS275616</name>
</gene>
<name>A0A382KHC0_9ZZZZ</name>
<evidence type="ECO:0008006" key="2">
    <source>
        <dbReference type="Google" id="ProtNLM"/>
    </source>
</evidence>
<dbReference type="InterPro" id="IPR011604">
    <property type="entry name" value="PDDEXK-like_dom_sf"/>
</dbReference>
<protein>
    <recommendedName>
        <fullName evidence="2">DUF83 domain-containing protein</fullName>
    </recommendedName>
</protein>
<organism evidence="1">
    <name type="scientific">marine metagenome</name>
    <dbReference type="NCBI Taxonomy" id="408172"/>
    <lineage>
        <taxon>unclassified sequences</taxon>
        <taxon>metagenomes</taxon>
        <taxon>ecological metagenomes</taxon>
    </lineage>
</organism>
<sequence length="261" mass="30072">MHLTKSRYLTGQHCSKKLWLSTHRYELGEYVKSFAATIGDEVGIGATTNYPNGKMIQASYKEHEAAVKETLELINDDQTGAIFEAAFEHDDIRIRVDIFERLGDNKWGIREVKSSKSVQDHFYNDIGIQYYVLVGLGYNIASAKLIHTNSNYILRGKEIDWGNFFSTVEYLPGIKESLPEIKKELLHLREIQHDTKEPFIYPSKGFCKGCEFWNYCTKEKPSDWVEHLPRLSSKKRDELQVLKIENIAKIPEGFSLTSKQS</sequence>
<reference evidence="1" key="1">
    <citation type="submission" date="2018-05" db="EMBL/GenBank/DDBJ databases">
        <authorList>
            <person name="Lanie J.A."/>
            <person name="Ng W.-L."/>
            <person name="Kazmierczak K.M."/>
            <person name="Andrzejewski T.M."/>
            <person name="Davidsen T.M."/>
            <person name="Wayne K.J."/>
            <person name="Tettelin H."/>
            <person name="Glass J.I."/>
            <person name="Rusch D."/>
            <person name="Podicherti R."/>
            <person name="Tsui H.-C.T."/>
            <person name="Winkler M.E."/>
        </authorList>
    </citation>
    <scope>NUCLEOTIDE SEQUENCE</scope>
</reference>
<evidence type="ECO:0000313" key="1">
    <source>
        <dbReference type="EMBL" id="SVC22762.1"/>
    </source>
</evidence>
<dbReference type="AlphaFoldDB" id="A0A382KHC0"/>
<dbReference type="EMBL" id="UINC01080118">
    <property type="protein sequence ID" value="SVC22762.1"/>
    <property type="molecule type" value="Genomic_DNA"/>
</dbReference>
<dbReference type="Gene3D" id="3.90.320.10">
    <property type="match status" value="1"/>
</dbReference>
<accession>A0A382KHC0</accession>
<feature type="non-terminal residue" evidence="1">
    <location>
        <position position="261"/>
    </location>
</feature>
<proteinExistence type="predicted"/>